<evidence type="ECO:0000256" key="4">
    <source>
        <dbReference type="ARBA" id="ARBA00022475"/>
    </source>
</evidence>
<keyword evidence="4" id="KW-1003">Cell membrane</keyword>
<feature type="transmembrane region" description="Helical" evidence="10">
    <location>
        <begin position="129"/>
        <end position="153"/>
    </location>
</feature>
<evidence type="ECO:0000256" key="10">
    <source>
        <dbReference type="SAM" id="Phobius"/>
    </source>
</evidence>
<keyword evidence="7" id="KW-0677">Repeat</keyword>
<evidence type="ECO:0000256" key="9">
    <source>
        <dbReference type="ARBA" id="ARBA00023136"/>
    </source>
</evidence>
<keyword evidence="9 10" id="KW-0472">Membrane</keyword>
<evidence type="ECO:0000256" key="1">
    <source>
        <dbReference type="ARBA" id="ARBA00004651"/>
    </source>
</evidence>
<comment type="subcellular location">
    <subcellularLocation>
        <location evidence="1">Cell membrane</location>
        <topology evidence="1">Multi-pass membrane protein</topology>
    </subcellularLocation>
</comment>
<gene>
    <name evidence="11" type="ORF">DYB30_006491</name>
</gene>
<dbReference type="PANTHER" id="PTHR10791">
    <property type="entry name" value="RAG1-ACTIVATING PROTEIN 1"/>
    <property type="match status" value="1"/>
</dbReference>
<accession>A0A397D0X5</accession>
<dbReference type="FunFam" id="1.20.1280.290:FF:000007">
    <property type="entry name" value="Bidirectional sugar transporter SWEET7"/>
    <property type="match status" value="1"/>
</dbReference>
<dbReference type="InterPro" id="IPR004316">
    <property type="entry name" value="SWEET_rpt"/>
</dbReference>
<feature type="transmembrane region" description="Helical" evidence="10">
    <location>
        <begin position="64"/>
        <end position="85"/>
    </location>
</feature>
<dbReference type="PANTHER" id="PTHR10791:SF30">
    <property type="entry name" value="SUGAR TRANSPORTER SWEET1"/>
    <property type="match status" value="1"/>
</dbReference>
<reference evidence="11 12" key="1">
    <citation type="submission" date="2018-08" db="EMBL/GenBank/DDBJ databases">
        <title>Aphanomyces genome sequencing and annotation.</title>
        <authorList>
            <person name="Minardi D."/>
            <person name="Oidtmann B."/>
            <person name="Van Der Giezen M."/>
            <person name="Studholme D.J."/>
        </authorList>
    </citation>
    <scope>NUCLEOTIDE SEQUENCE [LARGE SCALE GENOMIC DNA]</scope>
    <source>
        <strain evidence="11 12">D2</strain>
    </source>
</reference>
<dbReference type="EMBL" id="QUTD01006746">
    <property type="protein sequence ID" value="RHY53671.1"/>
    <property type="molecule type" value="Genomic_DNA"/>
</dbReference>
<protein>
    <recommendedName>
        <fullName evidence="13">MtN3-like protein</fullName>
    </recommendedName>
</protein>
<feature type="transmembrane region" description="Helical" evidence="10">
    <location>
        <begin position="97"/>
        <end position="117"/>
    </location>
</feature>
<evidence type="ECO:0000256" key="7">
    <source>
        <dbReference type="ARBA" id="ARBA00022737"/>
    </source>
</evidence>
<evidence type="ECO:0000256" key="3">
    <source>
        <dbReference type="ARBA" id="ARBA00022448"/>
    </source>
</evidence>
<evidence type="ECO:0000313" key="12">
    <source>
        <dbReference type="Proteomes" id="UP000266643"/>
    </source>
</evidence>
<evidence type="ECO:0000256" key="6">
    <source>
        <dbReference type="ARBA" id="ARBA00022692"/>
    </source>
</evidence>
<dbReference type="VEuPathDB" id="FungiDB:H257_14956"/>
<dbReference type="AlphaFoldDB" id="A0A397D0X5"/>
<keyword evidence="3" id="KW-0813">Transport</keyword>
<evidence type="ECO:0000256" key="8">
    <source>
        <dbReference type="ARBA" id="ARBA00022989"/>
    </source>
</evidence>
<proteinExistence type="inferred from homology"/>
<keyword evidence="8 10" id="KW-1133">Transmembrane helix</keyword>
<feature type="transmembrane region" description="Helical" evidence="10">
    <location>
        <begin position="38"/>
        <end position="58"/>
    </location>
</feature>
<feature type="transmembrane region" description="Helical" evidence="10">
    <location>
        <begin position="165"/>
        <end position="183"/>
    </location>
</feature>
<sequence>MSTHPPSVVATVKLMASVSSIYMSLSPMGDMTRVRAKIPIDMLPILCMFANSSLWTLYGVLVNNWFPLVATNAVGMALSGYYLVVIYTHAGTRRGAAAKKTLATLGFVAIAVAYSIYGPRLQLHHVATHVGYTGVAVSSLTVASPLSSVGTVFKHKSAASLPFKMITAGIACSLMWLSFGVLIDDMLVIAPNIVNLVLGLFQLSLCFLSPAAATKTDAELELPTKPSSESTNK</sequence>
<evidence type="ECO:0000256" key="5">
    <source>
        <dbReference type="ARBA" id="ARBA00022597"/>
    </source>
</evidence>
<dbReference type="GO" id="GO:0005886">
    <property type="term" value="C:plasma membrane"/>
    <property type="evidence" value="ECO:0007669"/>
    <property type="project" value="UniProtKB-SubCell"/>
</dbReference>
<comment type="similarity">
    <text evidence="2">Belongs to the SWEET sugar transporter family.</text>
</comment>
<keyword evidence="5" id="KW-0762">Sugar transport</keyword>
<evidence type="ECO:0000256" key="2">
    <source>
        <dbReference type="ARBA" id="ARBA00007809"/>
    </source>
</evidence>
<dbReference type="Gene3D" id="1.20.1280.290">
    <property type="match status" value="2"/>
</dbReference>
<organism evidence="11 12">
    <name type="scientific">Aphanomyces astaci</name>
    <name type="common">Crayfish plague agent</name>
    <dbReference type="NCBI Taxonomy" id="112090"/>
    <lineage>
        <taxon>Eukaryota</taxon>
        <taxon>Sar</taxon>
        <taxon>Stramenopiles</taxon>
        <taxon>Oomycota</taxon>
        <taxon>Saprolegniomycetes</taxon>
        <taxon>Saprolegniales</taxon>
        <taxon>Verrucalvaceae</taxon>
        <taxon>Aphanomyces</taxon>
    </lineage>
</organism>
<dbReference type="InterPro" id="IPR047664">
    <property type="entry name" value="SWEET"/>
</dbReference>
<dbReference type="Proteomes" id="UP000266643">
    <property type="component" value="Unassembled WGS sequence"/>
</dbReference>
<evidence type="ECO:0008006" key="13">
    <source>
        <dbReference type="Google" id="ProtNLM"/>
    </source>
</evidence>
<keyword evidence="6 10" id="KW-0812">Transmembrane</keyword>
<evidence type="ECO:0000313" key="11">
    <source>
        <dbReference type="EMBL" id="RHY53671.1"/>
    </source>
</evidence>
<dbReference type="Pfam" id="PF03083">
    <property type="entry name" value="MtN3_slv"/>
    <property type="match status" value="2"/>
</dbReference>
<comment type="caution">
    <text evidence="11">The sequence shown here is derived from an EMBL/GenBank/DDBJ whole genome shotgun (WGS) entry which is preliminary data.</text>
</comment>
<feature type="transmembrane region" description="Helical" evidence="10">
    <location>
        <begin position="189"/>
        <end position="208"/>
    </location>
</feature>
<name>A0A397D0X5_APHAT</name>
<dbReference type="GO" id="GO:0051119">
    <property type="term" value="F:sugar transmembrane transporter activity"/>
    <property type="evidence" value="ECO:0007669"/>
    <property type="project" value="InterPro"/>
</dbReference>